<feature type="transmembrane region" description="Helical" evidence="7">
    <location>
        <begin position="7"/>
        <end position="26"/>
    </location>
</feature>
<comment type="caution">
    <text evidence="10">The sequence shown here is derived from an EMBL/GenBank/DDBJ whole genome shotgun (WGS) entry which is preliminary data.</text>
</comment>
<evidence type="ECO:0000256" key="1">
    <source>
        <dbReference type="ARBA" id="ARBA00004651"/>
    </source>
</evidence>
<organism evidence="10 11">
    <name type="scientific">Aestuariirhabdus litorea</name>
    <dbReference type="NCBI Taxonomy" id="2528527"/>
    <lineage>
        <taxon>Bacteria</taxon>
        <taxon>Pseudomonadati</taxon>
        <taxon>Pseudomonadota</taxon>
        <taxon>Gammaproteobacteria</taxon>
        <taxon>Oceanospirillales</taxon>
        <taxon>Aestuariirhabdaceae</taxon>
        <taxon>Aestuariirhabdus</taxon>
    </lineage>
</organism>
<comment type="similarity">
    <text evidence="7">Belongs to the TRAP transporter small permease family.</text>
</comment>
<feature type="region of interest" description="Disordered" evidence="8">
    <location>
        <begin position="319"/>
        <end position="344"/>
    </location>
</feature>
<dbReference type="Proteomes" id="UP000280792">
    <property type="component" value="Unassembled WGS sequence"/>
</dbReference>
<proteinExistence type="inferred from homology"/>
<comment type="function">
    <text evidence="7">Part of the tripartite ATP-independent periplasmic (TRAP) transport system.</text>
</comment>
<reference evidence="10 11" key="2">
    <citation type="submission" date="2018-12" db="EMBL/GenBank/DDBJ databases">
        <title>Simiduia agarivorans gen. nov., sp. nov., a marine, agarolytic bacterium isolated from shallow coastal water from Keelung, Taiwan.</title>
        <authorList>
            <person name="Shieh W.Y."/>
        </authorList>
    </citation>
    <scope>NUCLEOTIDE SEQUENCE [LARGE SCALE GENOMIC DNA]</scope>
    <source>
        <strain evidence="10 11">GTF-13</strain>
    </source>
</reference>
<dbReference type="EMBL" id="QWEZ01000001">
    <property type="protein sequence ID" value="RRJ84249.1"/>
    <property type="molecule type" value="Genomic_DNA"/>
</dbReference>
<evidence type="ECO:0000259" key="9">
    <source>
        <dbReference type="Pfam" id="PF04290"/>
    </source>
</evidence>
<evidence type="ECO:0000313" key="11">
    <source>
        <dbReference type="Proteomes" id="UP000280792"/>
    </source>
</evidence>
<dbReference type="RefSeq" id="WP_125014676.1">
    <property type="nucleotide sequence ID" value="NZ_QWEZ01000001.1"/>
</dbReference>
<reference evidence="10 11" key="1">
    <citation type="submission" date="2018-08" db="EMBL/GenBank/DDBJ databases">
        <authorList>
            <person name="Khan S.A."/>
        </authorList>
    </citation>
    <scope>NUCLEOTIDE SEQUENCE [LARGE SCALE GENOMIC DNA]</scope>
    <source>
        <strain evidence="10 11">GTF-13</strain>
    </source>
</reference>
<keyword evidence="2 7" id="KW-0813">Transport</keyword>
<keyword evidence="4 7" id="KW-0812">Transmembrane</keyword>
<evidence type="ECO:0000256" key="3">
    <source>
        <dbReference type="ARBA" id="ARBA00022475"/>
    </source>
</evidence>
<accession>A0A3P3VRW1</accession>
<feature type="transmembrane region" description="Helical" evidence="7">
    <location>
        <begin position="146"/>
        <end position="162"/>
    </location>
</feature>
<dbReference type="GO" id="GO:0022857">
    <property type="term" value="F:transmembrane transporter activity"/>
    <property type="evidence" value="ECO:0007669"/>
    <property type="project" value="UniProtKB-UniRule"/>
</dbReference>
<sequence>MLTLTLRILAGTLVAMALLFLFNNYLTFWRDWPGLIELLAHLGGGEKEALEGEALTLGWIQLGLYLSGFVAICGFVLMTPSRSLRVDAALWSGFAGYIVRAAFWTVVLVGLADSLISFMRIEGFLEALFGDELTQELGRPQYRGTYIHYPLLLLAMVIAAFARTLGFTWLALLVVFAEFQIVISRFVFSYEQAFMGDLVRFWYAALFLFASAYTLVHDGHVRVDVLYAHFGRRAKAWSNILGLCLLGLPLCWVILTTGMWSKGSSIVSPLLSFEITQSGYGLYVKYLMVGFLVVFALSMIVQFASYLLSNVADLREEDDEGNDHGMRVQANSTDDGMTIASDHP</sequence>
<evidence type="ECO:0000313" key="10">
    <source>
        <dbReference type="EMBL" id="RRJ84249.1"/>
    </source>
</evidence>
<name>A0A3P3VRW1_9GAMM</name>
<keyword evidence="3" id="KW-1003">Cell membrane</keyword>
<dbReference type="Pfam" id="PF04290">
    <property type="entry name" value="DctQ"/>
    <property type="match status" value="1"/>
</dbReference>
<dbReference type="GO" id="GO:0005886">
    <property type="term" value="C:plasma membrane"/>
    <property type="evidence" value="ECO:0007669"/>
    <property type="project" value="UniProtKB-SubCell"/>
</dbReference>
<feature type="transmembrane region" description="Helical" evidence="7">
    <location>
        <begin position="89"/>
        <end position="112"/>
    </location>
</feature>
<feature type="domain" description="Tripartite ATP-independent periplasmic transporters DctQ component" evidence="9">
    <location>
        <begin position="182"/>
        <end position="302"/>
    </location>
</feature>
<comment type="subunit">
    <text evidence="7">The complex comprises the extracytoplasmic solute receptor protein and the two transmembrane proteins.</text>
</comment>
<feature type="transmembrane region" description="Helical" evidence="7">
    <location>
        <begin position="237"/>
        <end position="260"/>
    </location>
</feature>
<evidence type="ECO:0000256" key="2">
    <source>
        <dbReference type="ARBA" id="ARBA00022448"/>
    </source>
</evidence>
<comment type="subcellular location">
    <subcellularLocation>
        <location evidence="7">Cell inner membrane</location>
        <topology evidence="7">Multi-pass membrane protein</topology>
    </subcellularLocation>
    <subcellularLocation>
        <location evidence="1">Cell membrane</location>
        <topology evidence="1">Multi-pass membrane protein</topology>
    </subcellularLocation>
</comment>
<dbReference type="InterPro" id="IPR055348">
    <property type="entry name" value="DctQ"/>
</dbReference>
<feature type="transmembrane region" description="Helical" evidence="7">
    <location>
        <begin position="200"/>
        <end position="216"/>
    </location>
</feature>
<keyword evidence="6 7" id="KW-0472">Membrane</keyword>
<keyword evidence="11" id="KW-1185">Reference proteome</keyword>
<evidence type="ECO:0000256" key="4">
    <source>
        <dbReference type="ARBA" id="ARBA00022692"/>
    </source>
</evidence>
<keyword evidence="7" id="KW-0997">Cell inner membrane</keyword>
<evidence type="ECO:0000256" key="8">
    <source>
        <dbReference type="SAM" id="MobiDB-lite"/>
    </source>
</evidence>
<evidence type="ECO:0000256" key="6">
    <source>
        <dbReference type="ARBA" id="ARBA00023136"/>
    </source>
</evidence>
<feature type="transmembrane region" description="Helical" evidence="7">
    <location>
        <begin position="169"/>
        <end position="188"/>
    </location>
</feature>
<evidence type="ECO:0000256" key="7">
    <source>
        <dbReference type="RuleBase" id="RU369079"/>
    </source>
</evidence>
<comment type="caution">
    <text evidence="7">Lacks conserved residue(s) required for the propagation of feature annotation.</text>
</comment>
<protein>
    <recommendedName>
        <fullName evidence="7">TRAP transporter small permease protein</fullName>
    </recommendedName>
</protein>
<gene>
    <name evidence="10" type="ORF">D0544_03830</name>
</gene>
<feature type="transmembrane region" description="Helical" evidence="7">
    <location>
        <begin position="57"/>
        <end position="77"/>
    </location>
</feature>
<keyword evidence="5 7" id="KW-1133">Transmembrane helix</keyword>
<feature type="transmembrane region" description="Helical" evidence="7">
    <location>
        <begin position="280"/>
        <end position="308"/>
    </location>
</feature>
<evidence type="ECO:0000256" key="5">
    <source>
        <dbReference type="ARBA" id="ARBA00022989"/>
    </source>
</evidence>
<dbReference type="AlphaFoldDB" id="A0A3P3VRW1"/>